<dbReference type="SUPFAM" id="SSF53822">
    <property type="entry name" value="Periplasmic binding protein-like I"/>
    <property type="match status" value="1"/>
</dbReference>
<feature type="domain" description="HTH lacI-type" evidence="5">
    <location>
        <begin position="13"/>
        <end position="67"/>
    </location>
</feature>
<proteinExistence type="predicted"/>
<evidence type="ECO:0000256" key="2">
    <source>
        <dbReference type="ARBA" id="ARBA00023125"/>
    </source>
</evidence>
<dbReference type="EMBL" id="JBHMFI010000001">
    <property type="protein sequence ID" value="MFB9071727.1"/>
    <property type="molecule type" value="Genomic_DNA"/>
</dbReference>
<dbReference type="InterPro" id="IPR000843">
    <property type="entry name" value="HTH_LacI"/>
</dbReference>
<evidence type="ECO:0000256" key="3">
    <source>
        <dbReference type="ARBA" id="ARBA00023163"/>
    </source>
</evidence>
<evidence type="ECO:0000256" key="4">
    <source>
        <dbReference type="SAM" id="MobiDB-lite"/>
    </source>
</evidence>
<dbReference type="Gene3D" id="1.10.260.40">
    <property type="entry name" value="lambda repressor-like DNA-binding domains"/>
    <property type="match status" value="1"/>
</dbReference>
<evidence type="ECO:0000313" key="6">
    <source>
        <dbReference type="EMBL" id="MFB9071727.1"/>
    </source>
</evidence>
<keyword evidence="3" id="KW-0804">Transcription</keyword>
<dbReference type="PROSITE" id="PS50932">
    <property type="entry name" value="HTH_LACI_2"/>
    <property type="match status" value="1"/>
</dbReference>
<dbReference type="CDD" id="cd01392">
    <property type="entry name" value="HTH_LacI"/>
    <property type="match status" value="1"/>
</dbReference>
<reference evidence="6 7" key="1">
    <citation type="submission" date="2024-09" db="EMBL/GenBank/DDBJ databases">
        <authorList>
            <person name="Sun Q."/>
            <person name="Mori K."/>
        </authorList>
    </citation>
    <scope>NUCLEOTIDE SEQUENCE [LARGE SCALE GENOMIC DNA]</scope>
    <source>
        <strain evidence="6 7">CCM 7609</strain>
    </source>
</reference>
<name>A0ABV5FYH2_9MICC</name>
<evidence type="ECO:0000256" key="1">
    <source>
        <dbReference type="ARBA" id="ARBA00023015"/>
    </source>
</evidence>
<comment type="caution">
    <text evidence="6">The sequence shown here is derived from an EMBL/GenBank/DDBJ whole genome shotgun (WGS) entry which is preliminary data.</text>
</comment>
<dbReference type="InterPro" id="IPR028082">
    <property type="entry name" value="Peripla_BP_I"/>
</dbReference>
<evidence type="ECO:0000259" key="5">
    <source>
        <dbReference type="PROSITE" id="PS50932"/>
    </source>
</evidence>
<dbReference type="Pfam" id="PF00356">
    <property type="entry name" value="LacI"/>
    <property type="match status" value="1"/>
</dbReference>
<gene>
    <name evidence="6" type="ORF">ACFFX0_11130</name>
</gene>
<dbReference type="RefSeq" id="WP_378040123.1">
    <property type="nucleotide sequence ID" value="NZ_JBHLWH010000009.1"/>
</dbReference>
<dbReference type="PANTHER" id="PTHR30146:SF109">
    <property type="entry name" value="HTH-TYPE TRANSCRIPTIONAL REGULATOR GALS"/>
    <property type="match status" value="1"/>
</dbReference>
<dbReference type="Proteomes" id="UP001589575">
    <property type="component" value="Unassembled WGS sequence"/>
</dbReference>
<dbReference type="SUPFAM" id="SSF47413">
    <property type="entry name" value="lambda repressor-like DNA-binding domains"/>
    <property type="match status" value="1"/>
</dbReference>
<dbReference type="PANTHER" id="PTHR30146">
    <property type="entry name" value="LACI-RELATED TRANSCRIPTIONAL REPRESSOR"/>
    <property type="match status" value="1"/>
</dbReference>
<organism evidence="6 7">
    <name type="scientific">Citricoccus parietis</name>
    <dbReference type="NCBI Taxonomy" id="592307"/>
    <lineage>
        <taxon>Bacteria</taxon>
        <taxon>Bacillati</taxon>
        <taxon>Actinomycetota</taxon>
        <taxon>Actinomycetes</taxon>
        <taxon>Micrococcales</taxon>
        <taxon>Micrococcaceae</taxon>
        <taxon>Citricoccus</taxon>
    </lineage>
</organism>
<dbReference type="SMART" id="SM00354">
    <property type="entry name" value="HTH_LACI"/>
    <property type="match status" value="1"/>
</dbReference>
<dbReference type="Pfam" id="PF13377">
    <property type="entry name" value="Peripla_BP_3"/>
    <property type="match status" value="1"/>
</dbReference>
<evidence type="ECO:0000313" key="7">
    <source>
        <dbReference type="Proteomes" id="UP001589575"/>
    </source>
</evidence>
<accession>A0ABV5FYH2</accession>
<keyword evidence="2 6" id="KW-0238">DNA-binding</keyword>
<sequence>MDVERDDAAAARVRLEDVARAAGVAPSTASRAFTRPDRVNFQTVERVMDAAARLGYRREPPRAAAVTPAPASRAVNLLVQDLANPFFADLLKGAVSQARSAGFLVTLGDAEESATMERTHLERLTGDANGVVAAARWTSDAELREMARRRPLVLFNREVAGISSVVAGDADSSRHLIEHLHALGHRKIVYCAGPHNAWSNVLRQKAQDEVAQALGIELITTGPFKPLIGQGAAAAALAWARRPTAIIGYNDQLAVGILRHLLANGVDVPGDVSVVGYDNTYGSDFVHSGLTCVDAPVEQAGRAAVDLLLARMAGERTVHQLRLASGLQVRGSTGPASPSPSPSSAPNLSTVRR</sequence>
<protein>
    <submittedName>
        <fullName evidence="6">LacI family DNA-binding transcriptional regulator</fullName>
    </submittedName>
</protein>
<dbReference type="InterPro" id="IPR010982">
    <property type="entry name" value="Lambda_DNA-bd_dom_sf"/>
</dbReference>
<dbReference type="Gene3D" id="3.40.50.2300">
    <property type="match status" value="2"/>
</dbReference>
<dbReference type="CDD" id="cd06267">
    <property type="entry name" value="PBP1_LacI_sugar_binding-like"/>
    <property type="match status" value="1"/>
</dbReference>
<dbReference type="GO" id="GO:0003677">
    <property type="term" value="F:DNA binding"/>
    <property type="evidence" value="ECO:0007669"/>
    <property type="project" value="UniProtKB-KW"/>
</dbReference>
<feature type="region of interest" description="Disordered" evidence="4">
    <location>
        <begin position="329"/>
        <end position="353"/>
    </location>
</feature>
<keyword evidence="1" id="KW-0805">Transcription regulation</keyword>
<dbReference type="InterPro" id="IPR046335">
    <property type="entry name" value="LacI/GalR-like_sensor"/>
</dbReference>
<keyword evidence="7" id="KW-1185">Reference proteome</keyword>